<dbReference type="Proteomes" id="UP001215598">
    <property type="component" value="Unassembled WGS sequence"/>
</dbReference>
<evidence type="ECO:0000256" key="1">
    <source>
        <dbReference type="SAM" id="Coils"/>
    </source>
</evidence>
<evidence type="ECO:0000256" key="2">
    <source>
        <dbReference type="SAM" id="MobiDB-lite"/>
    </source>
</evidence>
<feature type="coiled-coil region" evidence="1">
    <location>
        <begin position="151"/>
        <end position="178"/>
    </location>
</feature>
<evidence type="ECO:0000313" key="3">
    <source>
        <dbReference type="EMBL" id="KAJ7770608.1"/>
    </source>
</evidence>
<feature type="compositionally biased region" description="Low complexity" evidence="2">
    <location>
        <begin position="218"/>
        <end position="256"/>
    </location>
</feature>
<keyword evidence="1" id="KW-0175">Coiled coil</keyword>
<reference evidence="3" key="1">
    <citation type="submission" date="2023-03" db="EMBL/GenBank/DDBJ databases">
        <title>Massive genome expansion in bonnet fungi (Mycena s.s.) driven by repeated elements and novel gene families across ecological guilds.</title>
        <authorList>
            <consortium name="Lawrence Berkeley National Laboratory"/>
            <person name="Harder C.B."/>
            <person name="Miyauchi S."/>
            <person name="Viragh M."/>
            <person name="Kuo A."/>
            <person name="Thoen E."/>
            <person name="Andreopoulos B."/>
            <person name="Lu D."/>
            <person name="Skrede I."/>
            <person name="Drula E."/>
            <person name="Henrissat B."/>
            <person name="Morin E."/>
            <person name="Kohler A."/>
            <person name="Barry K."/>
            <person name="LaButti K."/>
            <person name="Morin E."/>
            <person name="Salamov A."/>
            <person name="Lipzen A."/>
            <person name="Mereny Z."/>
            <person name="Hegedus B."/>
            <person name="Baldrian P."/>
            <person name="Stursova M."/>
            <person name="Weitz H."/>
            <person name="Taylor A."/>
            <person name="Grigoriev I.V."/>
            <person name="Nagy L.G."/>
            <person name="Martin F."/>
            <person name="Kauserud H."/>
        </authorList>
    </citation>
    <scope>NUCLEOTIDE SEQUENCE</scope>
    <source>
        <strain evidence="3">CBHHK182m</strain>
    </source>
</reference>
<dbReference type="EMBL" id="JARKIB010000016">
    <property type="protein sequence ID" value="KAJ7770608.1"/>
    <property type="molecule type" value="Genomic_DNA"/>
</dbReference>
<organism evidence="3 4">
    <name type="scientific">Mycena metata</name>
    <dbReference type="NCBI Taxonomy" id="1033252"/>
    <lineage>
        <taxon>Eukaryota</taxon>
        <taxon>Fungi</taxon>
        <taxon>Dikarya</taxon>
        <taxon>Basidiomycota</taxon>
        <taxon>Agaricomycotina</taxon>
        <taxon>Agaricomycetes</taxon>
        <taxon>Agaricomycetidae</taxon>
        <taxon>Agaricales</taxon>
        <taxon>Marasmiineae</taxon>
        <taxon>Mycenaceae</taxon>
        <taxon>Mycena</taxon>
    </lineage>
</organism>
<feature type="region of interest" description="Disordered" evidence="2">
    <location>
        <begin position="23"/>
        <end position="138"/>
    </location>
</feature>
<gene>
    <name evidence="3" type="ORF">B0H16DRAFT_1881591</name>
</gene>
<feature type="non-terminal residue" evidence="3">
    <location>
        <position position="316"/>
    </location>
</feature>
<comment type="caution">
    <text evidence="3">The sequence shown here is derived from an EMBL/GenBank/DDBJ whole genome shotgun (WGS) entry which is preliminary data.</text>
</comment>
<evidence type="ECO:0000313" key="4">
    <source>
        <dbReference type="Proteomes" id="UP001215598"/>
    </source>
</evidence>
<name>A0AAD7JUG4_9AGAR</name>
<protein>
    <submittedName>
        <fullName evidence="3">Uncharacterized protein</fullName>
    </submittedName>
</protein>
<accession>A0AAD7JUG4</accession>
<dbReference type="AlphaFoldDB" id="A0AAD7JUG4"/>
<sequence length="316" mass="32471">MISVFRVEREINKRSCLFLSPMNSKRHSMPIGPRPLQLAGNGASVPDAPLSAAPSAFGYALSPSPRSPAPSTPTTPNGGPRRQSSITYNPASAPARPARGHRTGALGRSNSVGGVLDRNPRERDRSNANGGPPERSPVTLAEKHADLLHFIAQKESKCLELRSQLAMHEAELLQLKRKWERIVSRGFTLPHNPAPPSSASASSYSSYSFAASPTTPFSASSSFAPSHSNSNSASNSNSNPASGSSANASPNPNGGAVLDGIREGVQGVGRFIAAHAFSPGVASASAYASAYDGGKGGGKGGGSASPYAAAFEGVVG</sequence>
<feature type="region of interest" description="Disordered" evidence="2">
    <location>
        <begin position="218"/>
        <end position="260"/>
    </location>
</feature>
<proteinExistence type="predicted"/>
<keyword evidence="4" id="KW-1185">Reference proteome</keyword>